<dbReference type="EMBL" id="JASNVP010000001">
    <property type="protein sequence ID" value="MDK4325121.1"/>
    <property type="molecule type" value="Genomic_DNA"/>
</dbReference>
<accession>A0AAP4FA58</accession>
<dbReference type="EMBL" id="JASNVK010000008">
    <property type="protein sequence ID" value="MDK4300720.1"/>
    <property type="molecule type" value="Genomic_DNA"/>
</dbReference>
<organism evidence="3 4">
    <name type="scientific">Corynebacterium propinquum</name>
    <dbReference type="NCBI Taxonomy" id="43769"/>
    <lineage>
        <taxon>Bacteria</taxon>
        <taxon>Bacillati</taxon>
        <taxon>Actinomycetota</taxon>
        <taxon>Actinomycetes</taxon>
        <taxon>Mycobacteriales</taxon>
        <taxon>Corynebacteriaceae</taxon>
        <taxon>Corynebacterium</taxon>
    </lineage>
</organism>
<sequence length="74" mass="8314">MTSSVGQTRADVRPLKDDAEQAQPGVEFSVVEEITINFPIALLDANVLYPNIFYLKYPSVYLHTANPNHSYGTW</sequence>
<evidence type="ECO:0000313" key="5">
    <source>
        <dbReference type="Proteomes" id="UP001243856"/>
    </source>
</evidence>
<keyword evidence="5" id="KW-1185">Reference proteome</keyword>
<feature type="region of interest" description="Disordered" evidence="1">
    <location>
        <begin position="1"/>
        <end position="21"/>
    </location>
</feature>
<gene>
    <name evidence="2" type="ORF">QPX45_05570</name>
    <name evidence="3" type="ORF">QPX54_01120</name>
</gene>
<evidence type="ECO:0000313" key="2">
    <source>
        <dbReference type="EMBL" id="MDK4300720.1"/>
    </source>
</evidence>
<protein>
    <submittedName>
        <fullName evidence="3">Uncharacterized protein</fullName>
    </submittedName>
</protein>
<dbReference type="Proteomes" id="UP001243856">
    <property type="component" value="Unassembled WGS sequence"/>
</dbReference>
<dbReference type="Proteomes" id="UP001226160">
    <property type="component" value="Unassembled WGS sequence"/>
</dbReference>
<comment type="caution">
    <text evidence="3">The sequence shown here is derived from an EMBL/GenBank/DDBJ whole genome shotgun (WGS) entry which is preliminary data.</text>
</comment>
<evidence type="ECO:0000313" key="4">
    <source>
        <dbReference type="Proteomes" id="UP001226160"/>
    </source>
</evidence>
<name>A0AAP4FA58_9CORY</name>
<feature type="compositionally biased region" description="Basic and acidic residues" evidence="1">
    <location>
        <begin position="10"/>
        <end position="19"/>
    </location>
</feature>
<proteinExistence type="predicted"/>
<dbReference type="RefSeq" id="WP_126844516.1">
    <property type="nucleotide sequence ID" value="NZ_CP091865.1"/>
</dbReference>
<evidence type="ECO:0000313" key="3">
    <source>
        <dbReference type="EMBL" id="MDK4325121.1"/>
    </source>
</evidence>
<reference evidence="3 5" key="1">
    <citation type="submission" date="2023-05" db="EMBL/GenBank/DDBJ databases">
        <title>Metabolic capabilities are highly conserved among human nasal-associated Corynebacterium species in pangenomic analyses.</title>
        <authorList>
            <person name="Tran T.H."/>
            <person name="Roberts A.Q."/>
            <person name="Escapa I.F."/>
            <person name="Gao W."/>
            <person name="Conlan S."/>
            <person name="Kong H."/>
            <person name="Segre J.A."/>
            <person name="Kelly M.S."/>
            <person name="Lemon K.P."/>
        </authorList>
    </citation>
    <scope>NUCLEOTIDE SEQUENCE</scope>
    <source>
        <strain evidence="3">KPL2654</strain>
        <strain evidence="2 5">KPL2811</strain>
    </source>
</reference>
<dbReference type="AlphaFoldDB" id="A0AAP4FA58"/>
<evidence type="ECO:0000256" key="1">
    <source>
        <dbReference type="SAM" id="MobiDB-lite"/>
    </source>
</evidence>